<dbReference type="AlphaFoldDB" id="A0A2W4YR41"/>
<dbReference type="PANTHER" id="PTHR12461:SF105">
    <property type="entry name" value="HYPOXIA-INDUCIBLE FACTOR 1-ALPHA INHIBITOR"/>
    <property type="match status" value="1"/>
</dbReference>
<dbReference type="EMBL" id="QFMX01000014">
    <property type="protein sequence ID" value="PZO72194.1"/>
    <property type="molecule type" value="Genomic_DNA"/>
</dbReference>
<reference evidence="2 3" key="1">
    <citation type="submission" date="2017-08" db="EMBL/GenBank/DDBJ databases">
        <title>Infants hospitalized years apart are colonized by the same room-sourced microbial strains.</title>
        <authorList>
            <person name="Brooks B."/>
            <person name="Olm M.R."/>
            <person name="Firek B.A."/>
            <person name="Baker R."/>
            <person name="Thomas B.C."/>
            <person name="Morowitz M.J."/>
            <person name="Banfield J.F."/>
        </authorList>
    </citation>
    <scope>NUCLEOTIDE SEQUENCE [LARGE SCALE GENOMIC DNA]</scope>
    <source>
        <strain evidence="2">S2_018_000_R3_119</strain>
    </source>
</reference>
<dbReference type="InterPro" id="IPR014710">
    <property type="entry name" value="RmlC-like_jellyroll"/>
</dbReference>
<evidence type="ECO:0000313" key="3">
    <source>
        <dbReference type="Proteomes" id="UP000249555"/>
    </source>
</evidence>
<dbReference type="PANTHER" id="PTHR12461">
    <property type="entry name" value="HYPOXIA-INDUCIBLE FACTOR 1 ALPHA INHIBITOR-RELATED"/>
    <property type="match status" value="1"/>
</dbReference>
<protein>
    <submittedName>
        <fullName evidence="2">Cupin</fullName>
    </submittedName>
</protein>
<gene>
    <name evidence="2" type="ORF">DI640_13345</name>
</gene>
<feature type="domain" description="JmjC" evidence="1">
    <location>
        <begin position="117"/>
        <end position="280"/>
    </location>
</feature>
<dbReference type="Pfam" id="PF13621">
    <property type="entry name" value="Cupin_8"/>
    <property type="match status" value="1"/>
</dbReference>
<dbReference type="Proteomes" id="UP000249555">
    <property type="component" value="Unassembled WGS sequence"/>
</dbReference>
<dbReference type="SUPFAM" id="SSF51197">
    <property type="entry name" value="Clavaminate synthase-like"/>
    <property type="match status" value="1"/>
</dbReference>
<evidence type="ECO:0000313" key="2">
    <source>
        <dbReference type="EMBL" id="PZO72194.1"/>
    </source>
</evidence>
<dbReference type="PROSITE" id="PS51184">
    <property type="entry name" value="JMJC"/>
    <property type="match status" value="1"/>
</dbReference>
<organism evidence="2 3">
    <name type="scientific">Sphingomonas taxi</name>
    <dbReference type="NCBI Taxonomy" id="1549858"/>
    <lineage>
        <taxon>Bacteria</taxon>
        <taxon>Pseudomonadati</taxon>
        <taxon>Pseudomonadota</taxon>
        <taxon>Alphaproteobacteria</taxon>
        <taxon>Sphingomonadales</taxon>
        <taxon>Sphingomonadaceae</taxon>
        <taxon>Sphingomonas</taxon>
    </lineage>
</organism>
<sequence>MADAEPGIFATMPRIREIAIADPADLDVQLREATTPFIVRGLIADWPMVQAGLHSARTARDYIQRYARDLPFAVSVAMPDSGGRLFYDAAHAMNFQMLRAKLPEIFARIDANEGAADAHAHAIYLASIDLHQFFIGLHEANHVDLGDRTPLASIWMGTRTRIAAHNDVPDNLACVAVGRRRFTVFPRDQFRNLYLGPVDNTPAGRAVSMVDFHDPDFAAHPRFRQALEHGQVAELEAGDALYIPAMWWHHVEGLSDFNVLVNYWWRETPRWLGQPQDALNHAMLAIRDLPADEKQHWRDMFDHYVFSNGPEVVGHIPEAARGVLAPLTTETAGRLRAFLLRALSR</sequence>
<accession>A0A2W4YR41</accession>
<comment type="caution">
    <text evidence="2">The sequence shown here is derived from an EMBL/GenBank/DDBJ whole genome shotgun (WGS) entry which is preliminary data.</text>
</comment>
<dbReference type="SMART" id="SM00558">
    <property type="entry name" value="JmjC"/>
    <property type="match status" value="1"/>
</dbReference>
<dbReference type="InterPro" id="IPR003347">
    <property type="entry name" value="JmjC_dom"/>
</dbReference>
<name>A0A2W4YR41_9SPHN</name>
<dbReference type="InterPro" id="IPR041667">
    <property type="entry name" value="Cupin_8"/>
</dbReference>
<proteinExistence type="predicted"/>
<evidence type="ECO:0000259" key="1">
    <source>
        <dbReference type="PROSITE" id="PS51184"/>
    </source>
</evidence>
<dbReference type="Gene3D" id="2.60.120.10">
    <property type="entry name" value="Jelly Rolls"/>
    <property type="match status" value="1"/>
</dbReference>